<name>A0A8T0E0E6_ARGBR</name>
<comment type="caution">
    <text evidence="3">The sequence shown here is derived from an EMBL/GenBank/DDBJ whole genome shotgun (WGS) entry which is preliminary data.</text>
</comment>
<dbReference type="AlphaFoldDB" id="A0A8T0E0E6"/>
<feature type="domain" description="Renin receptor N-terminal" evidence="2">
    <location>
        <begin position="236"/>
        <end position="487"/>
    </location>
</feature>
<sequence length="577" mass="65277">MKTYITDDFYAVENERNAQGIEPQILNLELKGNVSSECFNTKEAECKKLCSEILELIKIPRIQETMLTNVVNCLNTLVSGMRGVVCHKDDPAPVAPRLYVAPNQKIPPQIKFYKTSQRHKRRKSFQEKNGKRQRLNEKNIDEPDSIIDEIAPLQSYHAGEISKCFSRDEKSNDDPDGHKKEIIPLKAYSARENSVCTSLNIFNKFMRIDNFANGVPCDGVRKVLLIGLFCYSGAVEEVVINYAPGSIRFVSSEPVRSSYLGDILSSMLGYTIRSNVDWNSMVEVSPWKRPEALAIIEIWGFDSKVDLPLEGNKFILENLGDMDNQYDLTAHRTNERYFGKSPIMLHMHLSDELHDSKIAQPVLLKSVPADPKKRLQLALDDPELGQLVKDSTFNISLPSDVKLLTELATMKEFLKAISAHKSEIRDGTPDIYWFKITGLEPIVTYYGQDSFQFREALRLLRQIIGDVKSTMRNIYDDNVVIAVIKTNSITLPLGHKGRRLLADVSTTEAPQKKILKILGPPPIRPHFPFGFRHSACSGGVNVGSLPYGRKKMAASDMDPGKVFPLYRMDQQKEKIKR</sequence>
<dbReference type="Pfam" id="PF25294">
    <property type="entry name" value="RENR_N"/>
    <property type="match status" value="1"/>
</dbReference>
<dbReference type="EMBL" id="JABXBU010002231">
    <property type="protein sequence ID" value="KAF8763913.1"/>
    <property type="molecule type" value="Genomic_DNA"/>
</dbReference>
<evidence type="ECO:0000259" key="2">
    <source>
        <dbReference type="Pfam" id="PF25294"/>
    </source>
</evidence>
<feature type="compositionally biased region" description="Basic and acidic residues" evidence="1">
    <location>
        <begin position="124"/>
        <end position="139"/>
    </location>
</feature>
<proteinExistence type="predicted"/>
<dbReference type="Proteomes" id="UP000807504">
    <property type="component" value="Unassembled WGS sequence"/>
</dbReference>
<dbReference type="GO" id="GO:0038023">
    <property type="term" value="F:signaling receptor activity"/>
    <property type="evidence" value="ECO:0007669"/>
    <property type="project" value="InterPro"/>
</dbReference>
<dbReference type="InterPro" id="IPR012493">
    <property type="entry name" value="Renin_rcpt"/>
</dbReference>
<dbReference type="GO" id="GO:0030177">
    <property type="term" value="P:positive regulation of Wnt signaling pathway"/>
    <property type="evidence" value="ECO:0007669"/>
    <property type="project" value="TreeGrafter"/>
</dbReference>
<protein>
    <submittedName>
        <fullName evidence="3">Renin receptor like protein</fullName>
    </submittedName>
</protein>
<evidence type="ECO:0000256" key="1">
    <source>
        <dbReference type="SAM" id="MobiDB-lite"/>
    </source>
</evidence>
<evidence type="ECO:0000313" key="3">
    <source>
        <dbReference type="EMBL" id="KAF8763913.1"/>
    </source>
</evidence>
<dbReference type="PANTHER" id="PTHR13351">
    <property type="entry name" value="RENIN RECEPTOR"/>
    <property type="match status" value="1"/>
</dbReference>
<accession>A0A8T0E0E6</accession>
<dbReference type="PANTHER" id="PTHR13351:SF1">
    <property type="entry name" value="RENIN RECEPTOR"/>
    <property type="match status" value="1"/>
</dbReference>
<dbReference type="InterPro" id="IPR057318">
    <property type="entry name" value="RENR_N"/>
</dbReference>
<dbReference type="GO" id="GO:0009897">
    <property type="term" value="C:external side of plasma membrane"/>
    <property type="evidence" value="ECO:0007669"/>
    <property type="project" value="TreeGrafter"/>
</dbReference>
<feature type="region of interest" description="Disordered" evidence="1">
    <location>
        <begin position="115"/>
        <end position="139"/>
    </location>
</feature>
<organism evidence="3 4">
    <name type="scientific">Argiope bruennichi</name>
    <name type="common">Wasp spider</name>
    <name type="synonym">Aranea bruennichi</name>
    <dbReference type="NCBI Taxonomy" id="94029"/>
    <lineage>
        <taxon>Eukaryota</taxon>
        <taxon>Metazoa</taxon>
        <taxon>Ecdysozoa</taxon>
        <taxon>Arthropoda</taxon>
        <taxon>Chelicerata</taxon>
        <taxon>Arachnida</taxon>
        <taxon>Araneae</taxon>
        <taxon>Araneomorphae</taxon>
        <taxon>Entelegynae</taxon>
        <taxon>Araneoidea</taxon>
        <taxon>Araneidae</taxon>
        <taxon>Argiope</taxon>
    </lineage>
</organism>
<evidence type="ECO:0000313" key="4">
    <source>
        <dbReference type="Proteomes" id="UP000807504"/>
    </source>
</evidence>
<keyword evidence="3" id="KW-0675">Receptor</keyword>
<keyword evidence="4" id="KW-1185">Reference proteome</keyword>
<reference evidence="3" key="1">
    <citation type="journal article" date="2020" name="bioRxiv">
        <title>Chromosome-level reference genome of the European wasp spider Argiope bruennichi: a resource for studies on range expansion and evolutionary adaptation.</title>
        <authorList>
            <person name="Sheffer M.M."/>
            <person name="Hoppe A."/>
            <person name="Krehenwinkel H."/>
            <person name="Uhl G."/>
            <person name="Kuss A.W."/>
            <person name="Jensen L."/>
            <person name="Jensen C."/>
            <person name="Gillespie R.G."/>
            <person name="Hoff K.J."/>
            <person name="Prost S."/>
        </authorList>
    </citation>
    <scope>NUCLEOTIDE SEQUENCE</scope>
</reference>
<gene>
    <name evidence="3" type="ORF">HNY73_022043</name>
</gene>
<reference evidence="3" key="2">
    <citation type="submission" date="2020-06" db="EMBL/GenBank/DDBJ databases">
        <authorList>
            <person name="Sheffer M."/>
        </authorList>
    </citation>
    <scope>NUCLEOTIDE SEQUENCE</scope>
</reference>